<feature type="transmembrane region" description="Helical" evidence="1">
    <location>
        <begin position="41"/>
        <end position="62"/>
    </location>
</feature>
<keyword evidence="1" id="KW-0472">Membrane</keyword>
<dbReference type="RefSeq" id="WP_092722331.1">
    <property type="nucleotide sequence ID" value="NZ_FNGW01000001.1"/>
</dbReference>
<sequence>MNIFLIVLGIVVIKSIGYLKNKISNDKSSNLFMNYLNSDFAIDIVTKCGLWFIISGILNIIVANSMFKLYGFILSVAVPLIFALKFLNGFLKYKN</sequence>
<feature type="transmembrane region" description="Helical" evidence="1">
    <location>
        <begin position="69"/>
        <end position="87"/>
    </location>
</feature>
<accession>A0A1G9IVL3</accession>
<evidence type="ECO:0000313" key="3">
    <source>
        <dbReference type="Proteomes" id="UP000199068"/>
    </source>
</evidence>
<evidence type="ECO:0000313" key="2">
    <source>
        <dbReference type="EMBL" id="SDL29152.1"/>
    </source>
</evidence>
<gene>
    <name evidence="2" type="ORF">SAMN04515677_101400</name>
</gene>
<keyword evidence="3" id="KW-1185">Reference proteome</keyword>
<keyword evidence="1" id="KW-1133">Transmembrane helix</keyword>
<dbReference type="Proteomes" id="UP000199068">
    <property type="component" value="Unassembled WGS sequence"/>
</dbReference>
<organism evidence="2 3">
    <name type="scientific">Romboutsia lituseburensis DSM 797</name>
    <dbReference type="NCBI Taxonomy" id="1121325"/>
    <lineage>
        <taxon>Bacteria</taxon>
        <taxon>Bacillati</taxon>
        <taxon>Bacillota</taxon>
        <taxon>Clostridia</taxon>
        <taxon>Peptostreptococcales</taxon>
        <taxon>Peptostreptococcaceae</taxon>
        <taxon>Romboutsia</taxon>
    </lineage>
</organism>
<dbReference type="AlphaFoldDB" id="A0A1G9IVL3"/>
<reference evidence="2 3" key="1">
    <citation type="submission" date="2016-10" db="EMBL/GenBank/DDBJ databases">
        <authorList>
            <person name="de Groot N.N."/>
        </authorList>
    </citation>
    <scope>NUCLEOTIDE SEQUENCE [LARGE SCALE GENOMIC DNA]</scope>
    <source>
        <strain evidence="2 3">DSM 797</strain>
    </source>
</reference>
<protein>
    <submittedName>
        <fullName evidence="2">Uncharacterized protein</fullName>
    </submittedName>
</protein>
<proteinExistence type="predicted"/>
<keyword evidence="1" id="KW-0812">Transmembrane</keyword>
<dbReference type="EMBL" id="FNGW01000001">
    <property type="protein sequence ID" value="SDL29152.1"/>
    <property type="molecule type" value="Genomic_DNA"/>
</dbReference>
<name>A0A1G9IVL3_9FIRM</name>
<evidence type="ECO:0000256" key="1">
    <source>
        <dbReference type="SAM" id="Phobius"/>
    </source>
</evidence>